<gene>
    <name evidence="8" type="ORF">GEV33_007874</name>
</gene>
<dbReference type="Proteomes" id="UP000719412">
    <property type="component" value="Unassembled WGS sequence"/>
</dbReference>
<keyword evidence="3" id="KW-0342">GTP-binding</keyword>
<evidence type="ECO:0000259" key="7">
    <source>
        <dbReference type="PROSITE" id="PS51715"/>
    </source>
</evidence>
<evidence type="ECO:0000256" key="2">
    <source>
        <dbReference type="ARBA" id="ARBA00022801"/>
    </source>
</evidence>
<dbReference type="InterPro" id="IPR036543">
    <property type="entry name" value="Guanylate-bd_C_sf"/>
</dbReference>
<dbReference type="SUPFAM" id="SSF48340">
    <property type="entry name" value="Interferon-induced guanylate-binding protein 1 (GBP1), C-terminal domain"/>
    <property type="match status" value="1"/>
</dbReference>
<protein>
    <recommendedName>
        <fullName evidence="7">GB1/RHD3-type G domain-containing protein</fullName>
    </recommendedName>
</protein>
<organism evidence="8 9">
    <name type="scientific">Tenebrio molitor</name>
    <name type="common">Yellow mealworm beetle</name>
    <dbReference type="NCBI Taxonomy" id="7067"/>
    <lineage>
        <taxon>Eukaryota</taxon>
        <taxon>Metazoa</taxon>
        <taxon>Ecdysozoa</taxon>
        <taxon>Arthropoda</taxon>
        <taxon>Hexapoda</taxon>
        <taxon>Insecta</taxon>
        <taxon>Pterygota</taxon>
        <taxon>Neoptera</taxon>
        <taxon>Endopterygota</taxon>
        <taxon>Coleoptera</taxon>
        <taxon>Polyphaga</taxon>
        <taxon>Cucujiformia</taxon>
        <taxon>Tenebrionidae</taxon>
        <taxon>Tenebrio</taxon>
    </lineage>
</organism>
<accession>A0A8J6HIC6</accession>
<dbReference type="GO" id="GO:0005525">
    <property type="term" value="F:GTP binding"/>
    <property type="evidence" value="ECO:0007669"/>
    <property type="project" value="UniProtKB-KW"/>
</dbReference>
<dbReference type="EMBL" id="JABDTM020023785">
    <property type="protein sequence ID" value="KAH0814918.1"/>
    <property type="molecule type" value="Genomic_DNA"/>
</dbReference>
<evidence type="ECO:0000256" key="5">
    <source>
        <dbReference type="SAM" id="Coils"/>
    </source>
</evidence>
<keyword evidence="5" id="KW-0175">Coiled coil</keyword>
<name>A0A8J6HIC6_TENMO</name>
<dbReference type="PANTHER" id="PTHR10751">
    <property type="entry name" value="GUANYLATE BINDING PROTEIN"/>
    <property type="match status" value="1"/>
</dbReference>
<feature type="coiled-coil region" evidence="5">
    <location>
        <begin position="405"/>
        <end position="432"/>
    </location>
</feature>
<feature type="domain" description="GB1/RHD3-type G" evidence="7">
    <location>
        <begin position="35"/>
        <end position="281"/>
    </location>
</feature>
<evidence type="ECO:0000256" key="4">
    <source>
        <dbReference type="PROSITE-ProRule" id="PRU01052"/>
    </source>
</evidence>
<evidence type="ECO:0000256" key="1">
    <source>
        <dbReference type="ARBA" id="ARBA00022741"/>
    </source>
</evidence>
<evidence type="ECO:0000313" key="9">
    <source>
        <dbReference type="Proteomes" id="UP000719412"/>
    </source>
</evidence>
<keyword evidence="1" id="KW-0547">Nucleotide-binding</keyword>
<keyword evidence="2" id="KW-0378">Hydrolase</keyword>
<dbReference type="CDD" id="cd01851">
    <property type="entry name" value="GBP"/>
    <property type="match status" value="1"/>
</dbReference>
<keyword evidence="6" id="KW-1133">Transmembrane helix</keyword>
<dbReference type="InterPro" id="IPR015894">
    <property type="entry name" value="Guanylate-bd_N"/>
</dbReference>
<dbReference type="SUPFAM" id="SSF52540">
    <property type="entry name" value="P-loop containing nucleoside triphosphate hydrolases"/>
    <property type="match status" value="1"/>
</dbReference>
<comment type="caution">
    <text evidence="8">The sequence shown here is derived from an EMBL/GenBank/DDBJ whole genome shotgun (WGS) entry which is preliminary data.</text>
</comment>
<dbReference type="InterPro" id="IPR030386">
    <property type="entry name" value="G_GB1_RHD3_dom"/>
</dbReference>
<dbReference type="Gene3D" id="1.20.58.420">
    <property type="entry name" value="AHSP"/>
    <property type="match status" value="1"/>
</dbReference>
<dbReference type="PROSITE" id="PS51715">
    <property type="entry name" value="G_GB1_RHD3"/>
    <property type="match status" value="1"/>
</dbReference>
<evidence type="ECO:0000256" key="3">
    <source>
        <dbReference type="ARBA" id="ARBA00023134"/>
    </source>
</evidence>
<keyword evidence="9" id="KW-1185">Reference proteome</keyword>
<keyword evidence="6" id="KW-0472">Membrane</keyword>
<comment type="similarity">
    <text evidence="4">Belongs to the TRAFAC class dynamin-like GTPase superfamily. GB1/RHD3 GTPase family.</text>
</comment>
<keyword evidence="6" id="KW-0812">Transmembrane</keyword>
<dbReference type="InterPro" id="IPR027417">
    <property type="entry name" value="P-loop_NTPase"/>
</dbReference>
<feature type="transmembrane region" description="Helical" evidence="6">
    <location>
        <begin position="448"/>
        <end position="469"/>
    </location>
</feature>
<sequence>MEPHSIQIINSNSDNTITLDDEALRSIFARDEIKDRYVSVISVTGVFRQGKSFLLNFLLRYLRMKYVEKRDVLNWLTPEEGPLKGFEWSPGSKRHTTGIHMWSEIFLANLPSGDEVAIILIDTQGAFDTQATMSDCATIFALSTLISSVQIYNVMRSIKLYDLMHLQCFGDYGSLFTNGESAPFQNLCFLVRDWACPYEKQYGVDGGLTLLKEVFQSSTPEIKEQADSIKKIFDKMSCFLLPYPGRVVDASNTFGGDLREIDNEFKKHVQEFVTMILAPQHLIVKTVNGEKVKAESLMFYIQEYSKVLKGGTLPKVETVFKATVEAHYRGASAQALKVYKKNMNAECRYSRKCFTPIELYKKHTTNKVKSVDYYNKLKKFTDLEVHDKYLVQLKDCMDVEFKWYKEINDDKLREVEERKKRMEQQIRLTTGRAGGGGGLRTLGTAEKVGLAASVVGGVAVLALGVSKFFNNSRGNSD</sequence>
<dbReference type="Pfam" id="PF02263">
    <property type="entry name" value="GBP"/>
    <property type="match status" value="1"/>
</dbReference>
<evidence type="ECO:0000256" key="6">
    <source>
        <dbReference type="SAM" id="Phobius"/>
    </source>
</evidence>
<dbReference type="GO" id="GO:0003924">
    <property type="term" value="F:GTPase activity"/>
    <property type="evidence" value="ECO:0007669"/>
    <property type="project" value="InterPro"/>
</dbReference>
<proteinExistence type="inferred from homology"/>
<dbReference type="Gene3D" id="3.40.50.300">
    <property type="entry name" value="P-loop containing nucleotide triphosphate hydrolases"/>
    <property type="match status" value="1"/>
</dbReference>
<reference evidence="8" key="2">
    <citation type="submission" date="2021-08" db="EMBL/GenBank/DDBJ databases">
        <authorList>
            <person name="Eriksson T."/>
        </authorList>
    </citation>
    <scope>NUCLEOTIDE SEQUENCE</scope>
    <source>
        <strain evidence="8">Stoneville</strain>
        <tissue evidence="8">Whole head</tissue>
    </source>
</reference>
<dbReference type="AlphaFoldDB" id="A0A8J6HIC6"/>
<evidence type="ECO:0000313" key="8">
    <source>
        <dbReference type="EMBL" id="KAH0814918.1"/>
    </source>
</evidence>
<reference evidence="8" key="1">
    <citation type="journal article" date="2020" name="J Insects Food Feed">
        <title>The yellow mealworm (Tenebrio molitor) genome: a resource for the emerging insects as food and feed industry.</title>
        <authorList>
            <person name="Eriksson T."/>
            <person name="Andere A."/>
            <person name="Kelstrup H."/>
            <person name="Emery V."/>
            <person name="Picard C."/>
        </authorList>
    </citation>
    <scope>NUCLEOTIDE SEQUENCE</scope>
    <source>
        <strain evidence="8">Stoneville</strain>
        <tissue evidence="8">Whole head</tissue>
    </source>
</reference>